<dbReference type="OrthoDB" id="6102822at2"/>
<name>A0A370UEA8_9GAMM</name>
<dbReference type="RefSeq" id="WP_115466704.1">
    <property type="nucleotide sequence ID" value="NZ_QKRA01000001.1"/>
</dbReference>
<gene>
    <name evidence="1" type="ORF">DN730_03510</name>
</gene>
<dbReference type="Proteomes" id="UP000254326">
    <property type="component" value="Unassembled WGS sequence"/>
</dbReference>
<evidence type="ECO:0000313" key="1">
    <source>
        <dbReference type="EMBL" id="RDL46118.1"/>
    </source>
</evidence>
<organism evidence="1 2">
    <name type="scientific">Marinomonas piezotolerans</name>
    <dbReference type="NCBI Taxonomy" id="2213058"/>
    <lineage>
        <taxon>Bacteria</taxon>
        <taxon>Pseudomonadati</taxon>
        <taxon>Pseudomonadota</taxon>
        <taxon>Gammaproteobacteria</taxon>
        <taxon>Oceanospirillales</taxon>
        <taxon>Oceanospirillaceae</taxon>
        <taxon>Marinomonas</taxon>
    </lineage>
</organism>
<dbReference type="EMBL" id="QKRA01000001">
    <property type="protein sequence ID" value="RDL46118.1"/>
    <property type="molecule type" value="Genomic_DNA"/>
</dbReference>
<evidence type="ECO:0000313" key="2">
    <source>
        <dbReference type="Proteomes" id="UP000254326"/>
    </source>
</evidence>
<sequence>MASLPIFISAVANSTDEPHFPLLFTWSTHDGQIKEVLITPDDEWLHDHSIEPNLQNLDEQQLYEFGYEAQDILAEWATELDTDTMYAIDPETVEILIENLYDTKGLDPAFEVLPIEHWFDERDVDLHAARQENGDETPLSLLSPDEQIMSLLQVAANHDLLDLSELAQDEPL</sequence>
<comment type="caution">
    <text evidence="1">The sequence shown here is derived from an EMBL/GenBank/DDBJ whole genome shotgun (WGS) entry which is preliminary data.</text>
</comment>
<proteinExistence type="predicted"/>
<protein>
    <submittedName>
        <fullName evidence="1">Uncharacterized protein</fullName>
    </submittedName>
</protein>
<accession>A0A370UEA8</accession>
<keyword evidence="2" id="KW-1185">Reference proteome</keyword>
<reference evidence="1 2" key="1">
    <citation type="submission" date="2018-06" db="EMBL/GenBank/DDBJ databases">
        <title>Marinomonas sp. YLB-05 draft genome sequence.</title>
        <authorList>
            <person name="Yu L."/>
            <person name="Tang X."/>
        </authorList>
    </citation>
    <scope>NUCLEOTIDE SEQUENCE [LARGE SCALE GENOMIC DNA]</scope>
    <source>
        <strain evidence="1 2">YLB-05</strain>
    </source>
</reference>
<dbReference type="AlphaFoldDB" id="A0A370UEA8"/>